<dbReference type="EMBL" id="CAJHNH020001713">
    <property type="protein sequence ID" value="CAG5124175.1"/>
    <property type="molecule type" value="Genomic_DNA"/>
</dbReference>
<dbReference type="InterPro" id="IPR018469">
    <property type="entry name" value="Dual_oxidase_maturation_fac"/>
</dbReference>
<sequence length="573" mass="64128">MAWFESFRNEYGFAAYQDNRTSVSFDIPLLIVTYLCVLVSIATLIATLGIRGRERWSTTIRAMYAVGIGSVILACLVGYGWQEGRVRIKCPYIYRNNLPFEGFVGIKVGLNYVNVTLEGNYRTAAGPGYVYFAESMPYSDFGHEPEGYHYFLIKGLPEPILKVMGFLTVDEGDLRWGRSLHASGYYTMALLWTSFAFWIIANVLLCSVIVYGAYMFTLTGLTMLIGCITYHVCQCRLPMGINFGEATLTITYSWCYWLTLASGCLTLVLGLLLILADHFAHEGVAEFFHLEKLIDEDAFENDIRPERTKMNLMNGHGVCEGPRRGSIFLDPCRQPADNSTRFLPGTNHVFVTSASDMSGRFMKTNPIFCGDDEAKPSTDNDQDEETRIEMERVCEDSQVCQSTKKPSLATLKEHRDNHANERVSASTSGDKSCRYTPFGKLKGKVSYPEQSPTFSKADKEFYVPCRGLRRESCPVGIFSSRVLDRSISEASCETDRTETLQKESFGEISACVDSDEDLSHEVFQPADCAIDESQSNDNGNSLLVCEKEEEIHSKNTTQYVCDGTSSDVVVNIS</sequence>
<dbReference type="GO" id="GO:0005789">
    <property type="term" value="C:endoplasmic reticulum membrane"/>
    <property type="evidence" value="ECO:0007669"/>
    <property type="project" value="InterPro"/>
</dbReference>
<comment type="subcellular location">
    <subcellularLocation>
        <location evidence="1">Membrane</location>
        <topology evidence="1">Multi-pass membrane protein</topology>
    </subcellularLocation>
</comment>
<dbReference type="GO" id="GO:0015031">
    <property type="term" value="P:protein transport"/>
    <property type="evidence" value="ECO:0007669"/>
    <property type="project" value="InterPro"/>
</dbReference>
<evidence type="ECO:0000313" key="9">
    <source>
        <dbReference type="Proteomes" id="UP000678393"/>
    </source>
</evidence>
<keyword evidence="9" id="KW-1185">Reference proteome</keyword>
<accession>A0A8S3Z8H7</accession>
<dbReference type="PANTHER" id="PTHR31158">
    <property type="entry name" value="DUAL OXIDASE 2"/>
    <property type="match status" value="1"/>
</dbReference>
<keyword evidence="3 7" id="KW-0812">Transmembrane</keyword>
<dbReference type="Proteomes" id="UP000678393">
    <property type="component" value="Unassembled WGS sequence"/>
</dbReference>
<reference evidence="8" key="1">
    <citation type="submission" date="2021-04" db="EMBL/GenBank/DDBJ databases">
        <authorList>
            <consortium name="Molecular Ecology Group"/>
        </authorList>
    </citation>
    <scope>NUCLEOTIDE SEQUENCE</scope>
</reference>
<feature type="transmembrane region" description="Helical" evidence="7">
    <location>
        <begin position="254"/>
        <end position="276"/>
    </location>
</feature>
<name>A0A8S3Z8H7_9EUPU</name>
<evidence type="ECO:0000256" key="2">
    <source>
        <dbReference type="ARBA" id="ARBA00009816"/>
    </source>
</evidence>
<feature type="transmembrane region" description="Helical" evidence="7">
    <location>
        <begin position="62"/>
        <end position="81"/>
    </location>
</feature>
<comment type="caution">
    <text evidence="8">The sequence shown here is derived from an EMBL/GenBank/DDBJ whole genome shotgun (WGS) entry which is preliminary data.</text>
</comment>
<gene>
    <name evidence="8" type="ORF">CUNI_LOCUS9733</name>
</gene>
<feature type="transmembrane region" description="Helical" evidence="7">
    <location>
        <begin position="185"/>
        <end position="205"/>
    </location>
</feature>
<keyword evidence="4 7" id="KW-1133">Transmembrane helix</keyword>
<keyword evidence="6" id="KW-0325">Glycoprotein</keyword>
<keyword evidence="5 7" id="KW-0472">Membrane</keyword>
<dbReference type="AlphaFoldDB" id="A0A8S3Z8H7"/>
<evidence type="ECO:0000256" key="3">
    <source>
        <dbReference type="ARBA" id="ARBA00022692"/>
    </source>
</evidence>
<protein>
    <recommendedName>
        <fullName evidence="10">Dual oxidase maturation factor 1</fullName>
    </recommendedName>
</protein>
<dbReference type="PANTHER" id="PTHR31158:SF1">
    <property type="entry name" value="DOXA1 FACTOR-RELATED"/>
    <property type="match status" value="1"/>
</dbReference>
<evidence type="ECO:0000256" key="7">
    <source>
        <dbReference type="SAM" id="Phobius"/>
    </source>
</evidence>
<feature type="transmembrane region" description="Helical" evidence="7">
    <location>
        <begin position="29"/>
        <end position="50"/>
    </location>
</feature>
<evidence type="ECO:0000256" key="5">
    <source>
        <dbReference type="ARBA" id="ARBA00023136"/>
    </source>
</evidence>
<feature type="transmembrane region" description="Helical" evidence="7">
    <location>
        <begin position="211"/>
        <end position="233"/>
    </location>
</feature>
<proteinExistence type="inferred from homology"/>
<comment type="similarity">
    <text evidence="2">Belongs to the DUOXA family.</text>
</comment>
<evidence type="ECO:0000256" key="4">
    <source>
        <dbReference type="ARBA" id="ARBA00022989"/>
    </source>
</evidence>
<evidence type="ECO:0008006" key="10">
    <source>
        <dbReference type="Google" id="ProtNLM"/>
    </source>
</evidence>
<evidence type="ECO:0000256" key="6">
    <source>
        <dbReference type="ARBA" id="ARBA00023180"/>
    </source>
</evidence>
<organism evidence="8 9">
    <name type="scientific">Candidula unifasciata</name>
    <dbReference type="NCBI Taxonomy" id="100452"/>
    <lineage>
        <taxon>Eukaryota</taxon>
        <taxon>Metazoa</taxon>
        <taxon>Spiralia</taxon>
        <taxon>Lophotrochozoa</taxon>
        <taxon>Mollusca</taxon>
        <taxon>Gastropoda</taxon>
        <taxon>Heterobranchia</taxon>
        <taxon>Euthyneura</taxon>
        <taxon>Panpulmonata</taxon>
        <taxon>Eupulmonata</taxon>
        <taxon>Stylommatophora</taxon>
        <taxon>Helicina</taxon>
        <taxon>Helicoidea</taxon>
        <taxon>Geomitridae</taxon>
        <taxon>Candidula</taxon>
    </lineage>
</organism>
<evidence type="ECO:0000256" key="1">
    <source>
        <dbReference type="ARBA" id="ARBA00004141"/>
    </source>
</evidence>
<dbReference type="OrthoDB" id="10042652at2759"/>
<dbReference type="Pfam" id="PF10204">
    <property type="entry name" value="DuoxA"/>
    <property type="match status" value="1"/>
</dbReference>
<evidence type="ECO:0000313" key="8">
    <source>
        <dbReference type="EMBL" id="CAG5124175.1"/>
    </source>
</evidence>